<keyword evidence="2" id="KW-0812">Transmembrane</keyword>
<keyword evidence="4" id="KW-1185">Reference proteome</keyword>
<feature type="region of interest" description="Disordered" evidence="1">
    <location>
        <begin position="538"/>
        <end position="558"/>
    </location>
</feature>
<evidence type="ECO:0000313" key="3">
    <source>
        <dbReference type="EMBL" id="VUG17398.1"/>
    </source>
</evidence>
<sequence length="709" mass="78122">MSRVWLLDLIGAILMLSVGGISVALITIDRNSVAVLSILTTFCWLYAVLSLIDILHRTITAPISHKISGILYHAMLLLKISLFLGSQALEIYWLDHLILEMDIQRLSGTSKRLQASLASVVILSAIFCSPGVYANATYMCGKSGMQDQIPDLDIKKGGKGPDANSKQLRFESDSTAAAGSAFGSSINSSLGQTVKIKDSMQTLAPDLATKCEIEQTKKSAENVFWTAKPDAVSDAAPDAIVHRAKPTEQTDSWDSGNSDLAKEKLAVEKHCDISKKAKKVEVSIPSLETAEYEDLSKPVYRFPEPISEEYDENRQAKFTFPPTQENAYMQAYEEASMGSLDNLSDIPEHSTDRWPLFSTGSGLPADNGVAGSLNKNVKMNHVSPESWKLNSDHWQRNRERVGFNNGIITSTKRIDQGWCGNDEGNAHDAISEQEQAKVDITASKNRASNLDMLDLSPQPLDTRLQKSASLSPEKLIPRSPRHHSSKLSLPDTSFTNSGLASKDSRLSLRIGGVLRNSRSIPMLRTSFNHSRSHSVLGIFSRSTPSSPKRSSPSKSVLTSPIKGIRGIRFGSRENIKHQRYTPRHCGHSQSVPELNFEFIQSLQSSPTHKKSLSSVKGHRRATSSLTYKGSPKRRALHRKDNSRLMLVEAHNETSLVVQGSDASSANSDLSTSDSLEEESLNSVPSMLIGQYDREKWRVIRRKQLSEVAL</sequence>
<feature type="transmembrane region" description="Helical" evidence="2">
    <location>
        <begin position="115"/>
        <end position="133"/>
    </location>
</feature>
<feature type="compositionally biased region" description="Polar residues" evidence="1">
    <location>
        <begin position="486"/>
        <end position="498"/>
    </location>
</feature>
<keyword evidence="2" id="KW-1133">Transmembrane helix</keyword>
<feature type="compositionally biased region" description="Low complexity" evidence="1">
    <location>
        <begin position="540"/>
        <end position="555"/>
    </location>
</feature>
<feature type="compositionally biased region" description="Basic residues" evidence="1">
    <location>
        <begin position="607"/>
        <end position="621"/>
    </location>
</feature>
<feature type="transmembrane region" description="Helical" evidence="2">
    <location>
        <begin position="6"/>
        <end position="26"/>
    </location>
</feature>
<accession>A0A7D9CWD9</accession>
<dbReference type="EMBL" id="CABFWN010000002">
    <property type="protein sequence ID" value="VUG17398.1"/>
    <property type="molecule type" value="Genomic_DNA"/>
</dbReference>
<feature type="region of interest" description="Disordered" evidence="1">
    <location>
        <begin position="467"/>
        <end position="498"/>
    </location>
</feature>
<feature type="region of interest" description="Disordered" evidence="1">
    <location>
        <begin position="656"/>
        <end position="677"/>
    </location>
</feature>
<keyword evidence="2" id="KW-0472">Membrane</keyword>
<gene>
    <name evidence="3" type="ORF">DEBR0S2_06194G</name>
</gene>
<evidence type="ECO:0000313" key="4">
    <source>
        <dbReference type="Proteomes" id="UP000478008"/>
    </source>
</evidence>
<name>A0A7D9CWD9_DEKBR</name>
<organism evidence="3 4">
    <name type="scientific">Dekkera bruxellensis</name>
    <name type="common">Brettanomyces custersii</name>
    <dbReference type="NCBI Taxonomy" id="5007"/>
    <lineage>
        <taxon>Eukaryota</taxon>
        <taxon>Fungi</taxon>
        <taxon>Dikarya</taxon>
        <taxon>Ascomycota</taxon>
        <taxon>Saccharomycotina</taxon>
        <taxon>Pichiomycetes</taxon>
        <taxon>Pichiales</taxon>
        <taxon>Pichiaceae</taxon>
        <taxon>Brettanomyces</taxon>
    </lineage>
</organism>
<reference evidence="3 4" key="1">
    <citation type="submission" date="2019-07" db="EMBL/GenBank/DDBJ databases">
        <authorList>
            <person name="Friedrich A."/>
            <person name="Schacherer J."/>
        </authorList>
    </citation>
    <scope>NUCLEOTIDE SEQUENCE [LARGE SCALE GENOMIC DNA]</scope>
</reference>
<evidence type="ECO:0000256" key="2">
    <source>
        <dbReference type="SAM" id="Phobius"/>
    </source>
</evidence>
<evidence type="ECO:0000256" key="1">
    <source>
        <dbReference type="SAM" id="MobiDB-lite"/>
    </source>
</evidence>
<proteinExistence type="predicted"/>
<dbReference type="AlphaFoldDB" id="A0A7D9CWD9"/>
<protein>
    <submittedName>
        <fullName evidence="3">DEBR0S2_06194g1_1</fullName>
    </submittedName>
</protein>
<feature type="compositionally biased region" description="Low complexity" evidence="1">
    <location>
        <begin position="660"/>
        <end position="673"/>
    </location>
</feature>
<dbReference type="Proteomes" id="UP000478008">
    <property type="component" value="Unassembled WGS sequence"/>
</dbReference>
<feature type="transmembrane region" description="Helical" evidence="2">
    <location>
        <begin position="33"/>
        <end position="52"/>
    </location>
</feature>
<feature type="transmembrane region" description="Helical" evidence="2">
    <location>
        <begin position="72"/>
        <end position="94"/>
    </location>
</feature>
<feature type="region of interest" description="Disordered" evidence="1">
    <location>
        <begin position="607"/>
        <end position="637"/>
    </location>
</feature>